<dbReference type="Gene3D" id="3.40.50.11260">
    <property type="match status" value="1"/>
</dbReference>
<feature type="domain" description="Histidine kinase/HSP90-like ATPase" evidence="11">
    <location>
        <begin position="68"/>
        <end position="229"/>
    </location>
</feature>
<evidence type="ECO:0000256" key="10">
    <source>
        <dbReference type="SAM" id="MobiDB-lite"/>
    </source>
</evidence>
<dbReference type="FunFam" id="3.30.565.10:FF:000009">
    <property type="entry name" value="Molecular chaperone HtpG"/>
    <property type="match status" value="1"/>
</dbReference>
<comment type="subunit">
    <text evidence="8">Homodimer.</text>
</comment>
<evidence type="ECO:0000256" key="6">
    <source>
        <dbReference type="ARBA" id="ARBA00023016"/>
    </source>
</evidence>
<comment type="similarity">
    <text evidence="2 8">Belongs to the heat shock protein 90 family.</text>
</comment>
<feature type="region of interest" description="Disordered" evidence="10">
    <location>
        <begin position="1"/>
        <end position="41"/>
    </location>
</feature>
<feature type="region of interest" description="A; substrate-binding" evidence="8">
    <location>
        <begin position="1"/>
        <end position="370"/>
    </location>
</feature>
<dbReference type="PIRSF" id="PIRSF002583">
    <property type="entry name" value="Hsp90"/>
    <property type="match status" value="1"/>
</dbReference>
<keyword evidence="6 8" id="KW-0346">Stress response</keyword>
<dbReference type="SMART" id="SM00387">
    <property type="entry name" value="HATPase_c"/>
    <property type="match status" value="1"/>
</dbReference>
<dbReference type="Gene3D" id="3.30.565.10">
    <property type="entry name" value="Histidine kinase-like ATPase, C-terminal domain"/>
    <property type="match status" value="1"/>
</dbReference>
<proteinExistence type="inferred from homology"/>
<dbReference type="InterPro" id="IPR020568">
    <property type="entry name" value="Ribosomal_Su5_D2-typ_SF"/>
</dbReference>
<evidence type="ECO:0000256" key="9">
    <source>
        <dbReference type="PIRSR" id="PIRSR002583-1"/>
    </source>
</evidence>
<dbReference type="Proteomes" id="UP000295781">
    <property type="component" value="Chromosome"/>
</dbReference>
<dbReference type="EMBL" id="CP012670">
    <property type="protein sequence ID" value="AUX27774.1"/>
    <property type="molecule type" value="Genomic_DNA"/>
</dbReference>
<dbReference type="AlphaFoldDB" id="A0A4P2QDB4"/>
<evidence type="ECO:0000259" key="11">
    <source>
        <dbReference type="SMART" id="SM00387"/>
    </source>
</evidence>
<keyword evidence="3 8" id="KW-0963">Cytoplasm</keyword>
<feature type="region of interest" description="C" evidence="8">
    <location>
        <begin position="582"/>
        <end position="666"/>
    </location>
</feature>
<comment type="function">
    <text evidence="8">Molecular chaperone. Has ATPase activity.</text>
</comment>
<evidence type="ECO:0000256" key="4">
    <source>
        <dbReference type="ARBA" id="ARBA00022741"/>
    </source>
</evidence>
<dbReference type="OrthoDB" id="9802640at2"/>
<dbReference type="GO" id="GO:0051082">
    <property type="term" value="F:unfolded protein binding"/>
    <property type="evidence" value="ECO:0007669"/>
    <property type="project" value="UniProtKB-UniRule"/>
</dbReference>
<sequence>MNTESQNPDISVSTPAAEPPDAGAGPQPPAPPAPPAPEEAAAAGAVELPFQAEVQQVLALVINSLYANQEVFLRELISNASDALDKARFLALTREDAAEQAGEPGITITLDDAARTLTIEDNGVGMTRDEVVQNLGTIARSGSLEFLKANAEAAKQKKEGGKLQLIGQFGVGFYAAFMVASRVDVHTRSMLPGAESVLWRSSGSGSFTVAPGDRAHPGTKIVLHLKEDAREYTKAWRVKEIIRKYSDFVHFPIKVNDEVANRSAALWTLPKPQITEEQHAEFFRHVTGGYEGEKPLLTVHLSIDAPVQFHALLYVPEKASADMFHKDRRAIRLYAKRVLIVEECDKLTPMYLRFLRGVVDSEDLSLNVSREMLQENRTLSQIEQQIVKQVLKSLKDLSESDPERYATFWREFGRVLKEGITLDWKNKDAIAELCRFESMNTEAGEVISLRAYVEKMPEEQKEIYYVTGIGRHAVEQSPHLEAFRKRGYDVLFLVDPVDEWVVKALNEFDKRRLKSVTHGDVDLGGEPEKQDQAEASVDAAVSAVKAALGDRVKDVRVSRRLTDSASCLVADEGDPGANLERIMKLIDQNAQESKRILELNPGHPVVKNLNILAGREPDSERVKQWSELLLDQALLVEGVVQEPAKLVRRIQDLLAQVSSAAVGTQP</sequence>
<dbReference type="InterPro" id="IPR036890">
    <property type="entry name" value="HATPase_C_sf"/>
</dbReference>
<evidence type="ECO:0000256" key="1">
    <source>
        <dbReference type="ARBA" id="ARBA00004496"/>
    </source>
</evidence>
<protein>
    <recommendedName>
        <fullName evidence="8">Chaperone protein HtpG</fullName>
    </recommendedName>
    <alternativeName>
        <fullName evidence="8">Heat shock protein HtpG</fullName>
    </alternativeName>
    <alternativeName>
        <fullName evidence="8">High temperature protein G</fullName>
    </alternativeName>
</protein>
<feature type="binding site" evidence="9">
    <location>
        <begin position="168"/>
        <end position="173"/>
    </location>
    <ligand>
        <name>ATP</name>
        <dbReference type="ChEBI" id="CHEBI:30616"/>
    </ligand>
</feature>
<dbReference type="CDD" id="cd16927">
    <property type="entry name" value="HATPase_Hsp90-like"/>
    <property type="match status" value="1"/>
</dbReference>
<dbReference type="GO" id="GO:0016887">
    <property type="term" value="F:ATP hydrolysis activity"/>
    <property type="evidence" value="ECO:0007669"/>
    <property type="project" value="InterPro"/>
</dbReference>
<feature type="compositionally biased region" description="Low complexity" evidence="10">
    <location>
        <begin position="15"/>
        <end position="25"/>
    </location>
</feature>
<dbReference type="Pfam" id="PF00183">
    <property type="entry name" value="HSP90"/>
    <property type="match status" value="1"/>
</dbReference>
<dbReference type="SUPFAM" id="SSF54211">
    <property type="entry name" value="Ribosomal protein S5 domain 2-like"/>
    <property type="match status" value="1"/>
</dbReference>
<feature type="binding site" evidence="9">
    <location>
        <position position="370"/>
    </location>
    <ligand>
        <name>ATP</name>
        <dbReference type="ChEBI" id="CHEBI:30616"/>
    </ligand>
</feature>
<evidence type="ECO:0000256" key="8">
    <source>
        <dbReference type="HAMAP-Rule" id="MF_00505"/>
    </source>
</evidence>
<evidence type="ECO:0000256" key="3">
    <source>
        <dbReference type="ARBA" id="ARBA00022490"/>
    </source>
</evidence>
<keyword evidence="5 8" id="KW-0067">ATP-binding</keyword>
<dbReference type="SUPFAM" id="SSF110942">
    <property type="entry name" value="HSP90 C-terminal domain"/>
    <property type="match status" value="1"/>
</dbReference>
<evidence type="ECO:0000256" key="2">
    <source>
        <dbReference type="ARBA" id="ARBA00008239"/>
    </source>
</evidence>
<evidence type="ECO:0000313" key="12">
    <source>
        <dbReference type="EMBL" id="AUX27774.1"/>
    </source>
</evidence>
<dbReference type="InterPro" id="IPR003594">
    <property type="entry name" value="HATPase_dom"/>
</dbReference>
<dbReference type="GO" id="GO:0005524">
    <property type="term" value="F:ATP binding"/>
    <property type="evidence" value="ECO:0007669"/>
    <property type="project" value="UniProtKB-UniRule"/>
</dbReference>
<name>A0A4P2QDB4_SORCE</name>
<organism evidence="12 13">
    <name type="scientific">Sorangium cellulosum</name>
    <name type="common">Polyangium cellulosum</name>
    <dbReference type="NCBI Taxonomy" id="56"/>
    <lineage>
        <taxon>Bacteria</taxon>
        <taxon>Pseudomonadati</taxon>
        <taxon>Myxococcota</taxon>
        <taxon>Polyangia</taxon>
        <taxon>Polyangiales</taxon>
        <taxon>Polyangiaceae</taxon>
        <taxon>Sorangium</taxon>
    </lineage>
</organism>
<feature type="binding site" evidence="9">
    <location>
        <position position="75"/>
    </location>
    <ligand>
        <name>ATP</name>
        <dbReference type="ChEBI" id="CHEBI:30616"/>
    </ligand>
</feature>
<feature type="binding site" evidence="9">
    <location>
        <begin position="141"/>
        <end position="142"/>
    </location>
    <ligand>
        <name>ATP</name>
        <dbReference type="ChEBI" id="CHEBI:30616"/>
    </ligand>
</feature>
<feature type="binding site" evidence="9">
    <location>
        <position position="126"/>
    </location>
    <ligand>
        <name>ATP</name>
        <dbReference type="ChEBI" id="CHEBI:30616"/>
    </ligand>
</feature>
<evidence type="ECO:0000256" key="5">
    <source>
        <dbReference type="ARBA" id="ARBA00022840"/>
    </source>
</evidence>
<comment type="subcellular location">
    <subcellularLocation>
        <location evidence="1 8">Cytoplasm</location>
    </subcellularLocation>
</comment>
<dbReference type="InterPro" id="IPR037196">
    <property type="entry name" value="HSP90_C"/>
</dbReference>
<feature type="binding site" evidence="9">
    <location>
        <position position="134"/>
    </location>
    <ligand>
        <name>ATP</name>
        <dbReference type="ChEBI" id="CHEBI:30616"/>
    </ligand>
</feature>
<gene>
    <name evidence="8" type="primary">htpG</name>
    <name evidence="12" type="ORF">SOCEGT47_083720</name>
</gene>
<feature type="binding site" evidence="9">
    <location>
        <position position="219"/>
    </location>
    <ligand>
        <name>ATP</name>
        <dbReference type="ChEBI" id="CHEBI:30616"/>
    </ligand>
</feature>
<feature type="binding site" evidence="9">
    <location>
        <position position="121"/>
    </location>
    <ligand>
        <name>ATP</name>
        <dbReference type="ChEBI" id="CHEBI:30616"/>
    </ligand>
</feature>
<feature type="compositionally biased region" description="Polar residues" evidence="10">
    <location>
        <begin position="1"/>
        <end position="14"/>
    </location>
</feature>
<dbReference type="RefSeq" id="WP_129356246.1">
    <property type="nucleotide sequence ID" value="NZ_CP012670.1"/>
</dbReference>
<feature type="binding site" evidence="9">
    <location>
        <position position="79"/>
    </location>
    <ligand>
        <name>ATP</name>
        <dbReference type="ChEBI" id="CHEBI:30616"/>
    </ligand>
</feature>
<dbReference type="GO" id="GO:0140662">
    <property type="term" value="F:ATP-dependent protein folding chaperone"/>
    <property type="evidence" value="ECO:0007669"/>
    <property type="project" value="InterPro"/>
</dbReference>
<dbReference type="PANTHER" id="PTHR11528">
    <property type="entry name" value="HEAT SHOCK PROTEIN 90 FAMILY MEMBER"/>
    <property type="match status" value="1"/>
</dbReference>
<accession>A0A4P2QDB4</accession>
<keyword evidence="4 8" id="KW-0547">Nucleotide-binding</keyword>
<dbReference type="Gene3D" id="1.20.120.790">
    <property type="entry name" value="Heat shock protein 90, C-terminal domain"/>
    <property type="match status" value="1"/>
</dbReference>
<dbReference type="NCBIfam" id="NF003555">
    <property type="entry name" value="PRK05218.1"/>
    <property type="match status" value="1"/>
</dbReference>
<dbReference type="InterPro" id="IPR020575">
    <property type="entry name" value="Hsp90_N"/>
</dbReference>
<comment type="caution">
    <text evidence="8">Lacks conserved residue(s) required for the propagation of feature annotation.</text>
</comment>
<dbReference type="HAMAP" id="MF_00505">
    <property type="entry name" value="HSP90"/>
    <property type="match status" value="1"/>
</dbReference>
<dbReference type="GO" id="GO:0005737">
    <property type="term" value="C:cytoplasm"/>
    <property type="evidence" value="ECO:0007669"/>
    <property type="project" value="UniProtKB-SubCell"/>
</dbReference>
<keyword evidence="7 8" id="KW-0143">Chaperone</keyword>
<dbReference type="SUPFAM" id="SSF55874">
    <property type="entry name" value="ATPase domain of HSP90 chaperone/DNA topoisomerase II/histidine kinase"/>
    <property type="match status" value="1"/>
</dbReference>
<evidence type="ECO:0000313" key="13">
    <source>
        <dbReference type="Proteomes" id="UP000295781"/>
    </source>
</evidence>
<reference evidence="12 13" key="1">
    <citation type="submission" date="2015-09" db="EMBL/GenBank/DDBJ databases">
        <title>Sorangium comparison.</title>
        <authorList>
            <person name="Zaburannyi N."/>
            <person name="Bunk B."/>
            <person name="Overmann J."/>
            <person name="Mueller R."/>
        </authorList>
    </citation>
    <scope>NUCLEOTIDE SEQUENCE [LARGE SCALE GENOMIC DNA]</scope>
    <source>
        <strain evidence="12 13">So ceGT47</strain>
    </source>
</reference>
<feature type="compositionally biased region" description="Pro residues" evidence="10">
    <location>
        <begin position="26"/>
        <end position="37"/>
    </location>
</feature>
<dbReference type="PRINTS" id="PR00775">
    <property type="entry name" value="HEATSHOCK90"/>
</dbReference>
<evidence type="ECO:0000256" key="7">
    <source>
        <dbReference type="ARBA" id="ARBA00023186"/>
    </source>
</evidence>
<dbReference type="Gene3D" id="3.30.230.80">
    <property type="match status" value="1"/>
</dbReference>
<dbReference type="Pfam" id="PF13589">
    <property type="entry name" value="HATPase_c_3"/>
    <property type="match status" value="1"/>
</dbReference>
<dbReference type="InterPro" id="IPR001404">
    <property type="entry name" value="Hsp90_fam"/>
</dbReference>